<organism evidence="5 7">
    <name type="scientific">Micromonospora aurantiaca</name>
    <name type="common">nom. illeg.</name>
    <dbReference type="NCBI Taxonomy" id="47850"/>
    <lineage>
        <taxon>Bacteria</taxon>
        <taxon>Bacillati</taxon>
        <taxon>Actinomycetota</taxon>
        <taxon>Actinomycetes</taxon>
        <taxon>Micromonosporales</taxon>
        <taxon>Micromonosporaceae</taxon>
        <taxon>Micromonospora</taxon>
    </lineage>
</organism>
<evidence type="ECO:0000259" key="4">
    <source>
        <dbReference type="Pfam" id="PF01494"/>
    </source>
</evidence>
<reference evidence="6 8" key="3">
    <citation type="submission" date="2019-09" db="EMBL/GenBank/DDBJ databases">
        <title>High taxonomic diversity of Micromonospora strains isolated from Medicago sativa nodules in different geographical locations.</title>
        <authorList>
            <person name="Martinez-Hidalgo P."/>
            <person name="Flores-Felix J.D."/>
            <person name="Velazquez E."/>
            <person name="Brau L."/>
            <person name="Trujillo M.E."/>
            <person name="Martinez-Molina E."/>
        </authorList>
    </citation>
    <scope>NUCLEOTIDE SEQUENCE [LARGE SCALE GENOMIC DNA]</scope>
    <source>
        <strain evidence="6 8">ALFB5</strain>
    </source>
</reference>
<evidence type="ECO:0000256" key="3">
    <source>
        <dbReference type="ARBA" id="ARBA00022827"/>
    </source>
</evidence>
<dbReference type="PANTHER" id="PTHR43004:SF19">
    <property type="entry name" value="BINDING MONOOXYGENASE, PUTATIVE (JCVI)-RELATED"/>
    <property type="match status" value="1"/>
</dbReference>
<reference evidence="5 7" key="1">
    <citation type="submission" date="2018-07" db="EMBL/GenBank/DDBJ databases">
        <authorList>
            <person name="Ye Y."/>
        </authorList>
    </citation>
    <scope>NUCLEOTIDE SEQUENCE [LARGE SCALE GENOMIC DNA]</scope>
    <source>
        <strain evidence="5">110B</strain>
        <strain evidence="7">H14(2018)</strain>
    </source>
</reference>
<sequence>MLLTPGRVALSFAPEHRTPVAVNPDGEPSGAEERVGAVDVDVLVVGAGPTGLTAACEAIRHGLSVRIVDRKAYRSTFSKALVVHARTLEVFETMGVAEATVAEGQPFAALNIHAGRRPRTVRVDLMELPWGDTAYPYWLSIPQYATERILEEHLNRLGGEVEWQVSLDELHEEGDHVEARLKRADDGEDVVRSRWVVGCDGGRSRVREQVGLHLDRADAKATFVLADVKTTADVIEDEGHVFLGPEGLLLIVPMPEPRRWRIIAHVPTPPSDTPITIDAAFLDALIRRRSGIEFGSHDVVWQSQFNLRHGIADHYRRGRVLLAGDAAHVHSPVGGQGLNTGVQDAHNLLWKLGVARRREVLRTEELLDSYEAERRPVARAMVRGTARATGALTARSGLLRALLGPVAPRILSHPAVQARLGRAVGMLEIAYPVSPLANPAIASARAGRRMPNPELRTGGRLYQELDPGHYTWVVRQKHGEAFPHPSAPTWGGLPVVFLGDGSLVDGSGPLPPVVLVRPDRYVAGSGDSVESVWSQLAVHPEQVPVPR</sequence>
<dbReference type="InterPro" id="IPR050641">
    <property type="entry name" value="RIFMO-like"/>
</dbReference>
<dbReference type="Proteomes" id="UP000253958">
    <property type="component" value="Chromosome"/>
</dbReference>
<dbReference type="Pfam" id="PF01494">
    <property type="entry name" value="FAD_binding_3"/>
    <property type="match status" value="1"/>
</dbReference>
<reference evidence="5 7" key="2">
    <citation type="submission" date="2018-08" db="EMBL/GenBank/DDBJ databases">
        <title>Streptomyces kandeliansis sp. nov., an endophytic bacterium isolated from mangrove plant.</title>
        <authorList>
            <person name="Wang R."/>
        </authorList>
    </citation>
    <scope>NUCLEOTIDE SEQUENCE [LARGE SCALE GENOMIC DNA]</scope>
    <source>
        <strain evidence="5">110B</strain>
        <strain evidence="7">H14(2018)</strain>
    </source>
</reference>
<dbReference type="EMBL" id="WAAR01000016">
    <property type="protein sequence ID" value="KAB1117947.1"/>
    <property type="molecule type" value="Genomic_DNA"/>
</dbReference>
<dbReference type="Gene3D" id="3.30.70.2450">
    <property type="match status" value="1"/>
</dbReference>
<dbReference type="GO" id="GO:0071949">
    <property type="term" value="F:FAD binding"/>
    <property type="evidence" value="ECO:0007669"/>
    <property type="project" value="InterPro"/>
</dbReference>
<dbReference type="PANTHER" id="PTHR43004">
    <property type="entry name" value="TRK SYSTEM POTASSIUM UPTAKE PROTEIN"/>
    <property type="match status" value="1"/>
</dbReference>
<evidence type="ECO:0000313" key="6">
    <source>
        <dbReference type="EMBL" id="KAB1117947.1"/>
    </source>
</evidence>
<dbReference type="GO" id="GO:0016709">
    <property type="term" value="F:oxidoreductase activity, acting on paired donors, with incorporation or reduction of molecular oxygen, NAD(P)H as one donor, and incorporation of one atom of oxygen"/>
    <property type="evidence" value="ECO:0007669"/>
    <property type="project" value="UniProtKB-ARBA"/>
</dbReference>
<dbReference type="PRINTS" id="PR00420">
    <property type="entry name" value="RNGMNOXGNASE"/>
</dbReference>
<dbReference type="Gene3D" id="3.40.30.120">
    <property type="match status" value="1"/>
</dbReference>
<keyword evidence="2" id="KW-0285">Flavoprotein</keyword>
<evidence type="ECO:0000313" key="5">
    <source>
        <dbReference type="EMBL" id="AXH93622.1"/>
    </source>
</evidence>
<evidence type="ECO:0000256" key="2">
    <source>
        <dbReference type="ARBA" id="ARBA00022630"/>
    </source>
</evidence>
<evidence type="ECO:0000313" key="7">
    <source>
        <dbReference type="Proteomes" id="UP000253958"/>
    </source>
</evidence>
<feature type="domain" description="FAD-binding" evidence="4">
    <location>
        <begin position="39"/>
        <end position="384"/>
    </location>
</feature>
<dbReference type="InterPro" id="IPR036188">
    <property type="entry name" value="FAD/NAD-bd_sf"/>
</dbReference>
<protein>
    <submittedName>
        <fullName evidence="5">FAD-binding protein</fullName>
    </submittedName>
</protein>
<dbReference type="EMBL" id="CP031263">
    <property type="protein sequence ID" value="AXH93622.1"/>
    <property type="molecule type" value="Genomic_DNA"/>
</dbReference>
<gene>
    <name evidence="5" type="ORF">DVH21_28950</name>
    <name evidence="6" type="ORF">F6X54_05770</name>
</gene>
<keyword evidence="3" id="KW-0274">FAD</keyword>
<name>A0A6N3K7H9_9ACTN</name>
<keyword evidence="8" id="KW-1185">Reference proteome</keyword>
<comment type="cofactor">
    <cofactor evidence="1">
        <name>FAD</name>
        <dbReference type="ChEBI" id="CHEBI:57692"/>
    </cofactor>
</comment>
<dbReference type="Proteomes" id="UP000471364">
    <property type="component" value="Unassembled WGS sequence"/>
</dbReference>
<dbReference type="AlphaFoldDB" id="A0A6N3K7H9"/>
<evidence type="ECO:0000313" key="8">
    <source>
        <dbReference type="Proteomes" id="UP000471364"/>
    </source>
</evidence>
<proteinExistence type="predicted"/>
<dbReference type="InterPro" id="IPR002938">
    <property type="entry name" value="FAD-bd"/>
</dbReference>
<dbReference type="Gene3D" id="3.50.50.60">
    <property type="entry name" value="FAD/NAD(P)-binding domain"/>
    <property type="match status" value="1"/>
</dbReference>
<dbReference type="SUPFAM" id="SSF51905">
    <property type="entry name" value="FAD/NAD(P)-binding domain"/>
    <property type="match status" value="1"/>
</dbReference>
<accession>A0A6N3K7H9</accession>
<evidence type="ECO:0000256" key="1">
    <source>
        <dbReference type="ARBA" id="ARBA00001974"/>
    </source>
</evidence>